<organism evidence="3 4">
    <name type="scientific">Candidatus Corynebacterium avicola</name>
    <dbReference type="NCBI Taxonomy" id="2838527"/>
    <lineage>
        <taxon>Bacteria</taxon>
        <taxon>Bacillati</taxon>
        <taxon>Actinomycetota</taxon>
        <taxon>Actinomycetes</taxon>
        <taxon>Mycobacteriales</taxon>
        <taxon>Corynebacteriaceae</taxon>
        <taxon>Corynebacterium</taxon>
    </lineage>
</organism>
<name>A0A9D1RQZ1_9CORY</name>
<dbReference type="CDD" id="cd03450">
    <property type="entry name" value="NodN"/>
    <property type="match status" value="1"/>
</dbReference>
<dbReference type="Gene3D" id="3.10.129.10">
    <property type="entry name" value="Hotdog Thioesterase"/>
    <property type="match status" value="1"/>
</dbReference>
<feature type="domain" description="MaoC-like" evidence="2">
    <location>
        <begin position="13"/>
        <end position="118"/>
    </location>
</feature>
<dbReference type="PANTHER" id="PTHR42993:SF1">
    <property type="entry name" value="MAOC-LIKE DEHYDRATASE DOMAIN-CONTAINING PROTEIN"/>
    <property type="match status" value="1"/>
</dbReference>
<dbReference type="InterPro" id="IPR029069">
    <property type="entry name" value="HotDog_dom_sf"/>
</dbReference>
<evidence type="ECO:0000256" key="1">
    <source>
        <dbReference type="ARBA" id="ARBA00005254"/>
    </source>
</evidence>
<reference evidence="3" key="1">
    <citation type="journal article" date="2021" name="PeerJ">
        <title>Extensive microbial diversity within the chicken gut microbiome revealed by metagenomics and culture.</title>
        <authorList>
            <person name="Gilroy R."/>
            <person name="Ravi A."/>
            <person name="Getino M."/>
            <person name="Pursley I."/>
            <person name="Horton D.L."/>
            <person name="Alikhan N.F."/>
            <person name="Baker D."/>
            <person name="Gharbi K."/>
            <person name="Hall N."/>
            <person name="Watson M."/>
            <person name="Adriaenssens E.M."/>
            <person name="Foster-Nyarko E."/>
            <person name="Jarju S."/>
            <person name="Secka A."/>
            <person name="Antonio M."/>
            <person name="Oren A."/>
            <person name="Chaudhuri R.R."/>
            <person name="La Ragione R."/>
            <person name="Hildebrand F."/>
            <person name="Pallen M.J."/>
        </authorList>
    </citation>
    <scope>NUCLEOTIDE SEQUENCE</scope>
    <source>
        <strain evidence="3">CHK32-1732</strain>
    </source>
</reference>
<reference evidence="3" key="2">
    <citation type="submission" date="2021-04" db="EMBL/GenBank/DDBJ databases">
        <authorList>
            <person name="Gilroy R."/>
        </authorList>
    </citation>
    <scope>NUCLEOTIDE SEQUENCE</scope>
    <source>
        <strain evidence="3">CHK32-1732</strain>
    </source>
</reference>
<dbReference type="Pfam" id="PF01575">
    <property type="entry name" value="MaoC_dehydratas"/>
    <property type="match status" value="1"/>
</dbReference>
<dbReference type="Proteomes" id="UP000824190">
    <property type="component" value="Unassembled WGS sequence"/>
</dbReference>
<evidence type="ECO:0000313" key="4">
    <source>
        <dbReference type="Proteomes" id="UP000824190"/>
    </source>
</evidence>
<dbReference type="SUPFAM" id="SSF54637">
    <property type="entry name" value="Thioesterase/thiol ester dehydrase-isomerase"/>
    <property type="match status" value="1"/>
</dbReference>
<comment type="caution">
    <text evidence="3">The sequence shown here is derived from an EMBL/GenBank/DDBJ whole genome shotgun (WGS) entry which is preliminary data.</text>
</comment>
<gene>
    <name evidence="3" type="ORF">H9870_13175</name>
</gene>
<dbReference type="EMBL" id="DXGC01000113">
    <property type="protein sequence ID" value="HIW92598.1"/>
    <property type="molecule type" value="Genomic_DNA"/>
</dbReference>
<evidence type="ECO:0000313" key="3">
    <source>
        <dbReference type="EMBL" id="HIW92598.1"/>
    </source>
</evidence>
<dbReference type="InterPro" id="IPR002539">
    <property type="entry name" value="MaoC-like_dom"/>
</dbReference>
<dbReference type="AlphaFoldDB" id="A0A9D1RQZ1"/>
<evidence type="ECO:0000259" key="2">
    <source>
        <dbReference type="Pfam" id="PF01575"/>
    </source>
</evidence>
<dbReference type="InterPro" id="IPR039375">
    <property type="entry name" value="NodN-like"/>
</dbReference>
<proteinExistence type="inferred from homology"/>
<accession>A0A9D1RQZ1</accession>
<protein>
    <submittedName>
        <fullName evidence="3">MaoC family dehydratase</fullName>
    </submittedName>
</protein>
<sequence length="152" mass="16173">MTTRTFTSIEQLQAATGEALGTSAWRTVTQSQVDQFADATDDHQWVHVDVDRAADGPFGGTIAHGFLTLSLLSAMAAEVYTVEGMSMVVNYGLNKVRFPSPVRVGSSIRTAIELVSVEPSVPGHLLTARAVVEIEGESRPACVAEMLALLVA</sequence>
<comment type="similarity">
    <text evidence="1">Belongs to the enoyl-CoA hydratase/isomerase family.</text>
</comment>
<dbReference type="PANTHER" id="PTHR42993">
    <property type="entry name" value="MAOC-LIKE DEHYDRATASE DOMAIN-CONTAINING PROTEIN"/>
    <property type="match status" value="1"/>
</dbReference>